<feature type="domain" description="STAS" evidence="7">
    <location>
        <begin position="540"/>
        <end position="666"/>
    </location>
</feature>
<dbReference type="EMBL" id="LT552062">
    <property type="protein sequence ID" value="SAL98230.1"/>
    <property type="molecule type" value="Genomic_DNA"/>
</dbReference>
<feature type="transmembrane region" description="Helical" evidence="6">
    <location>
        <begin position="125"/>
        <end position="142"/>
    </location>
</feature>
<evidence type="ECO:0000256" key="4">
    <source>
        <dbReference type="ARBA" id="ARBA00023136"/>
    </source>
</evidence>
<dbReference type="CDD" id="cd07042">
    <property type="entry name" value="STAS_SulP_like_sulfate_transporter"/>
    <property type="match status" value="1"/>
</dbReference>
<feature type="transmembrane region" description="Helical" evidence="6">
    <location>
        <begin position="211"/>
        <end position="236"/>
    </location>
</feature>
<dbReference type="Pfam" id="PF01740">
    <property type="entry name" value="STAS"/>
    <property type="match status" value="1"/>
</dbReference>
<keyword evidence="9" id="KW-1185">Reference proteome</keyword>
<comment type="subcellular location">
    <subcellularLocation>
        <location evidence="1">Membrane</location>
        <topology evidence="1">Multi-pass membrane protein</topology>
    </subcellularLocation>
</comment>
<protein>
    <recommendedName>
        <fullName evidence="7">STAS domain-containing protein</fullName>
    </recommendedName>
</protein>
<feature type="transmembrane region" description="Helical" evidence="6">
    <location>
        <begin position="294"/>
        <end position="313"/>
    </location>
</feature>
<evidence type="ECO:0000256" key="1">
    <source>
        <dbReference type="ARBA" id="ARBA00004141"/>
    </source>
</evidence>
<feature type="transmembrane region" description="Helical" evidence="6">
    <location>
        <begin position="482"/>
        <end position="511"/>
    </location>
</feature>
<dbReference type="InterPro" id="IPR011547">
    <property type="entry name" value="SLC26A/SulP_dom"/>
</dbReference>
<dbReference type="InterPro" id="IPR001902">
    <property type="entry name" value="SLC26A/SulP_fam"/>
</dbReference>
<dbReference type="PANTHER" id="PTHR11814">
    <property type="entry name" value="SULFATE TRANSPORTER"/>
    <property type="match status" value="1"/>
</dbReference>
<evidence type="ECO:0000313" key="9">
    <source>
        <dbReference type="Proteomes" id="UP000078561"/>
    </source>
</evidence>
<feature type="transmembrane region" description="Helical" evidence="6">
    <location>
        <begin position="93"/>
        <end position="113"/>
    </location>
</feature>
<keyword evidence="2 6" id="KW-0812">Transmembrane</keyword>
<dbReference type="PROSITE" id="PS50801">
    <property type="entry name" value="STAS"/>
    <property type="match status" value="1"/>
</dbReference>
<evidence type="ECO:0000256" key="2">
    <source>
        <dbReference type="ARBA" id="ARBA00022692"/>
    </source>
</evidence>
<dbReference type="SUPFAM" id="SSF52091">
    <property type="entry name" value="SpoIIaa-like"/>
    <property type="match status" value="1"/>
</dbReference>
<evidence type="ECO:0000313" key="8">
    <source>
        <dbReference type="EMBL" id="SAL98230.1"/>
    </source>
</evidence>
<accession>A0A168MB92</accession>
<feature type="transmembrane region" description="Helical" evidence="6">
    <location>
        <begin position="264"/>
        <end position="282"/>
    </location>
</feature>
<feature type="region of interest" description="Disordered" evidence="5">
    <location>
        <begin position="1"/>
        <end position="27"/>
    </location>
</feature>
<feature type="transmembrane region" description="Helical" evidence="6">
    <location>
        <begin position="350"/>
        <end position="369"/>
    </location>
</feature>
<feature type="transmembrane region" description="Helical" evidence="6">
    <location>
        <begin position="450"/>
        <end position="470"/>
    </location>
</feature>
<dbReference type="GO" id="GO:0055085">
    <property type="term" value="P:transmembrane transport"/>
    <property type="evidence" value="ECO:0007669"/>
    <property type="project" value="InterPro"/>
</dbReference>
<dbReference type="Proteomes" id="UP000078561">
    <property type="component" value="Unassembled WGS sequence"/>
</dbReference>
<feature type="transmembrane region" description="Helical" evidence="6">
    <location>
        <begin position="179"/>
        <end position="199"/>
    </location>
</feature>
<dbReference type="GO" id="GO:0016020">
    <property type="term" value="C:membrane"/>
    <property type="evidence" value="ECO:0007669"/>
    <property type="project" value="UniProtKB-SubCell"/>
</dbReference>
<keyword evidence="4 6" id="KW-0472">Membrane</keyword>
<proteinExistence type="predicted"/>
<organism evidence="8">
    <name type="scientific">Absidia glauca</name>
    <name type="common">Pin mould</name>
    <dbReference type="NCBI Taxonomy" id="4829"/>
    <lineage>
        <taxon>Eukaryota</taxon>
        <taxon>Fungi</taxon>
        <taxon>Fungi incertae sedis</taxon>
        <taxon>Mucoromycota</taxon>
        <taxon>Mucoromycotina</taxon>
        <taxon>Mucoromycetes</taxon>
        <taxon>Mucorales</taxon>
        <taxon>Cunninghamellaceae</taxon>
        <taxon>Absidia</taxon>
    </lineage>
</organism>
<evidence type="ECO:0000256" key="5">
    <source>
        <dbReference type="SAM" id="MobiDB-lite"/>
    </source>
</evidence>
<dbReference type="Gene3D" id="3.30.750.24">
    <property type="entry name" value="STAS domain"/>
    <property type="match status" value="1"/>
</dbReference>
<name>A0A168MB92_ABSGL</name>
<evidence type="ECO:0000259" key="7">
    <source>
        <dbReference type="PROSITE" id="PS50801"/>
    </source>
</evidence>
<dbReference type="STRING" id="4829.A0A168MB92"/>
<dbReference type="OMA" id="TGPMSVT"/>
<dbReference type="NCBIfam" id="TIGR00815">
    <property type="entry name" value="sulP"/>
    <property type="match status" value="1"/>
</dbReference>
<sequence>MAMPSNAKVPSNSGNSKSDSDNEDDTYVSNIHTSESQALLGLDQPARYMTASPIPSAQLNFDPGPRDRWTLLKVRSKYYLPILQWLPLYDRQLFVGDLFAGLTLSCLLIPQALSYATALCKLEAIHGLYAIAFPAITYAVFGMSRQMSVGPEATLSLLVGSSIAAQGHNPEDGNNVDPLAWACLMTLFVGIFTFLLGIFRLGFLDSLMSRALLRGFITGVALVVLLQQTIILLGLVELSEKAGISEASTTVARFVFLVKYIGKSHPLSSIVSAVSVSVLLVCRVAKSKVNVRWILLLPEVLVVVIVSILLTYFCDWENQGLDILGTIEGAGKIPLPSIPDFPSNHHMKDLLVTAAMIAIIGFVESVVIAKTFSSRHNYSVSANRELVALGVANTVSGLMQGIPAFGSVARSKINDRAGARTQMASLMTGVITLVAIFFLLPYFYYLPKAVLSSIIFVAVLSLLAELPEDLHFIFKVHAWRDLALLLVTFLATVVISLEFGTLLAVTLSLLLTIKETSYPRISIMGRVKGNHQKFKPIQDGPDEIEHMEDVLIIRVEEPLFFANTGQLKDRLRRLEQFGDMATHPSESPRLNDSRYIIFDVDNMPYIDASAVQILYEIVESYHQRHIQVYFVRLRERPSEMFERSGLLDLIGSDHRLRKVSEAIEAVERDMTNDSVVVEQW</sequence>
<dbReference type="OrthoDB" id="427213at2759"/>
<dbReference type="AlphaFoldDB" id="A0A168MB92"/>
<gene>
    <name evidence="8" type="primary">ABSGL_03759.1 scaffold 4673</name>
</gene>
<feature type="transmembrane region" description="Helical" evidence="6">
    <location>
        <begin position="424"/>
        <end position="444"/>
    </location>
</feature>
<keyword evidence="3 6" id="KW-1133">Transmembrane helix</keyword>
<dbReference type="FunCoup" id="A0A168MB92">
    <property type="interactions" value="10"/>
</dbReference>
<reference evidence="8" key="1">
    <citation type="submission" date="2016-04" db="EMBL/GenBank/DDBJ databases">
        <authorList>
            <person name="Evans L.H."/>
            <person name="Alamgir A."/>
            <person name="Owens N."/>
            <person name="Weber N.D."/>
            <person name="Virtaneva K."/>
            <person name="Barbian K."/>
            <person name="Babar A."/>
            <person name="Rosenke K."/>
        </authorList>
    </citation>
    <scope>NUCLEOTIDE SEQUENCE [LARGE SCALE GENOMIC DNA]</scope>
    <source>
        <strain evidence="8">CBS 101.48</strain>
    </source>
</reference>
<dbReference type="InterPro" id="IPR002645">
    <property type="entry name" value="STAS_dom"/>
</dbReference>
<evidence type="ECO:0000256" key="6">
    <source>
        <dbReference type="SAM" id="Phobius"/>
    </source>
</evidence>
<dbReference type="InterPro" id="IPR036513">
    <property type="entry name" value="STAS_dom_sf"/>
</dbReference>
<evidence type="ECO:0000256" key="3">
    <source>
        <dbReference type="ARBA" id="ARBA00022989"/>
    </source>
</evidence>
<dbReference type="Pfam" id="PF00916">
    <property type="entry name" value="Sulfate_transp"/>
    <property type="match status" value="1"/>
</dbReference>
<dbReference type="InParanoid" id="A0A168MB92"/>